<evidence type="ECO:0000313" key="1">
    <source>
        <dbReference type="EMBL" id="GBM46738.1"/>
    </source>
</evidence>
<reference evidence="1 2" key="1">
    <citation type="journal article" date="2019" name="Sci. Rep.">
        <title>Orb-weaving spider Araneus ventricosus genome elucidates the spidroin gene catalogue.</title>
        <authorList>
            <person name="Kono N."/>
            <person name="Nakamura H."/>
            <person name="Ohtoshi R."/>
            <person name="Moran D.A.P."/>
            <person name="Shinohara A."/>
            <person name="Yoshida Y."/>
            <person name="Fujiwara M."/>
            <person name="Mori M."/>
            <person name="Tomita M."/>
            <person name="Arakawa K."/>
        </authorList>
    </citation>
    <scope>NUCLEOTIDE SEQUENCE [LARGE SCALE GENOMIC DNA]</scope>
</reference>
<dbReference type="AlphaFoldDB" id="A0A4Y2G253"/>
<keyword evidence="2" id="KW-1185">Reference proteome</keyword>
<gene>
    <name evidence="1" type="ORF">AVEN_56508_1</name>
</gene>
<organism evidence="1 2">
    <name type="scientific">Araneus ventricosus</name>
    <name type="common">Orbweaver spider</name>
    <name type="synonym">Epeira ventricosa</name>
    <dbReference type="NCBI Taxonomy" id="182803"/>
    <lineage>
        <taxon>Eukaryota</taxon>
        <taxon>Metazoa</taxon>
        <taxon>Ecdysozoa</taxon>
        <taxon>Arthropoda</taxon>
        <taxon>Chelicerata</taxon>
        <taxon>Arachnida</taxon>
        <taxon>Araneae</taxon>
        <taxon>Araneomorphae</taxon>
        <taxon>Entelegynae</taxon>
        <taxon>Araneoidea</taxon>
        <taxon>Araneidae</taxon>
        <taxon>Araneus</taxon>
    </lineage>
</organism>
<name>A0A4Y2G253_ARAVE</name>
<dbReference type="Proteomes" id="UP000499080">
    <property type="component" value="Unassembled WGS sequence"/>
</dbReference>
<proteinExistence type="predicted"/>
<comment type="caution">
    <text evidence="1">The sequence shown here is derived from an EMBL/GenBank/DDBJ whole genome shotgun (WGS) entry which is preliminary data.</text>
</comment>
<sequence length="110" mass="12872">MVDLTKIKRDSTVVHSSAVLQNIDKRSIWTGMKYFALGESEPQELAIRRFISVDLQRCVKRSILDRMKSFALNERGEPHESGKIPQWFIRCCSKMCEALNWTESEIFYIE</sequence>
<accession>A0A4Y2G253</accession>
<evidence type="ECO:0000313" key="2">
    <source>
        <dbReference type="Proteomes" id="UP000499080"/>
    </source>
</evidence>
<dbReference type="EMBL" id="BGPR01097777">
    <property type="protein sequence ID" value="GBM46738.1"/>
    <property type="molecule type" value="Genomic_DNA"/>
</dbReference>
<protein>
    <submittedName>
        <fullName evidence="1">Uncharacterized protein</fullName>
    </submittedName>
</protein>